<keyword evidence="3" id="KW-0812">Transmembrane</keyword>
<gene>
    <name evidence="5" type="ORF">C5167_011154</name>
</gene>
<dbReference type="GO" id="GO:0005388">
    <property type="term" value="F:P-type calcium transporter activity"/>
    <property type="evidence" value="ECO:0007669"/>
    <property type="project" value="TreeGrafter"/>
</dbReference>
<keyword evidence="1" id="KW-0479">Metal-binding</keyword>
<proteinExistence type="predicted"/>
<sequence>MGKSLYQVSVLSYLRVAGKAAFSLHGPESDLVLITLILNSFVFCQCLNEIRSWEMEKIGVLKGKSENYVFVVVLGCTVVFQIIIIEFLGTANTSPLTFTQWFFSVFIGLL</sequence>
<dbReference type="EMBL" id="CM010720">
    <property type="protein sequence ID" value="RZC67470.1"/>
    <property type="molecule type" value="Genomic_DNA"/>
</dbReference>
<reference evidence="5 6" key="1">
    <citation type="journal article" date="2018" name="Science">
        <title>The opium poppy genome and morphinan production.</title>
        <authorList>
            <person name="Guo L."/>
            <person name="Winzer T."/>
            <person name="Yang X."/>
            <person name="Li Y."/>
            <person name="Ning Z."/>
            <person name="He Z."/>
            <person name="Teodor R."/>
            <person name="Lu Y."/>
            <person name="Bowser T.A."/>
            <person name="Graham I.A."/>
            <person name="Ye K."/>
        </authorList>
    </citation>
    <scope>NUCLEOTIDE SEQUENCE [LARGE SCALE GENOMIC DNA]</scope>
    <source>
        <strain evidence="6">cv. HN1</strain>
        <tissue evidence="5">Leaves</tissue>
    </source>
</reference>
<dbReference type="Proteomes" id="UP000316621">
    <property type="component" value="Chromosome 6"/>
</dbReference>
<dbReference type="SUPFAM" id="SSF81665">
    <property type="entry name" value="Calcium ATPase, transmembrane domain M"/>
    <property type="match status" value="1"/>
</dbReference>
<evidence type="ECO:0000256" key="1">
    <source>
        <dbReference type="ARBA" id="ARBA00022723"/>
    </source>
</evidence>
<dbReference type="Gene3D" id="1.20.1110.10">
    <property type="entry name" value="Calcium-transporting ATPase, transmembrane domain"/>
    <property type="match status" value="1"/>
</dbReference>
<keyword evidence="3" id="KW-0472">Membrane</keyword>
<keyword evidence="2" id="KW-0460">Magnesium</keyword>
<feature type="transmembrane region" description="Helical" evidence="3">
    <location>
        <begin position="68"/>
        <end position="88"/>
    </location>
</feature>
<evidence type="ECO:0000313" key="5">
    <source>
        <dbReference type="EMBL" id="RZC67470.1"/>
    </source>
</evidence>
<keyword evidence="3" id="KW-1133">Transmembrane helix</keyword>
<name>A0A4Y7K545_PAPSO</name>
<dbReference type="InterPro" id="IPR023298">
    <property type="entry name" value="ATPase_P-typ_TM_dom_sf"/>
</dbReference>
<feature type="transmembrane region" description="Helical" evidence="3">
    <location>
        <begin position="31"/>
        <end position="48"/>
    </location>
</feature>
<dbReference type="PANTHER" id="PTHR24093:SF474">
    <property type="entry name" value="CALCIUM-TRANSPORTING ATPASE 2, PLASMA MEMBRANE-TYPE"/>
    <property type="match status" value="1"/>
</dbReference>
<dbReference type="GO" id="GO:0005886">
    <property type="term" value="C:plasma membrane"/>
    <property type="evidence" value="ECO:0007669"/>
    <property type="project" value="TreeGrafter"/>
</dbReference>
<feature type="domain" description="Cation-transporting P-type ATPase C-terminal" evidence="4">
    <location>
        <begin position="29"/>
        <end position="109"/>
    </location>
</feature>
<organism evidence="5 6">
    <name type="scientific">Papaver somniferum</name>
    <name type="common">Opium poppy</name>
    <dbReference type="NCBI Taxonomy" id="3469"/>
    <lineage>
        <taxon>Eukaryota</taxon>
        <taxon>Viridiplantae</taxon>
        <taxon>Streptophyta</taxon>
        <taxon>Embryophyta</taxon>
        <taxon>Tracheophyta</taxon>
        <taxon>Spermatophyta</taxon>
        <taxon>Magnoliopsida</taxon>
        <taxon>Ranunculales</taxon>
        <taxon>Papaveraceae</taxon>
        <taxon>Papaveroideae</taxon>
        <taxon>Papaver</taxon>
    </lineage>
</organism>
<dbReference type="Gramene" id="RZC67470">
    <property type="protein sequence ID" value="RZC67470"/>
    <property type="gene ID" value="C5167_011154"/>
</dbReference>
<accession>A0A4Y7K545</accession>
<dbReference type="AlphaFoldDB" id="A0A4Y7K545"/>
<evidence type="ECO:0000256" key="2">
    <source>
        <dbReference type="ARBA" id="ARBA00022842"/>
    </source>
</evidence>
<keyword evidence="6" id="KW-1185">Reference proteome</keyword>
<dbReference type="PANTHER" id="PTHR24093">
    <property type="entry name" value="CATION TRANSPORTING ATPASE"/>
    <property type="match status" value="1"/>
</dbReference>
<evidence type="ECO:0000256" key="3">
    <source>
        <dbReference type="SAM" id="Phobius"/>
    </source>
</evidence>
<protein>
    <recommendedName>
        <fullName evidence="4">Cation-transporting P-type ATPase C-terminal domain-containing protein</fullName>
    </recommendedName>
</protein>
<evidence type="ECO:0000313" key="6">
    <source>
        <dbReference type="Proteomes" id="UP000316621"/>
    </source>
</evidence>
<dbReference type="InterPro" id="IPR006068">
    <property type="entry name" value="ATPase_P-typ_cation-transptr_C"/>
</dbReference>
<dbReference type="GO" id="GO:0046872">
    <property type="term" value="F:metal ion binding"/>
    <property type="evidence" value="ECO:0007669"/>
    <property type="project" value="UniProtKB-KW"/>
</dbReference>
<evidence type="ECO:0000259" key="4">
    <source>
        <dbReference type="Pfam" id="PF00689"/>
    </source>
</evidence>
<dbReference type="Pfam" id="PF00689">
    <property type="entry name" value="Cation_ATPase_C"/>
    <property type="match status" value="1"/>
</dbReference>